<dbReference type="InterPro" id="IPR002182">
    <property type="entry name" value="NB-ARC"/>
</dbReference>
<comment type="caution">
    <text evidence="2">The sequence shown here is derived from an EMBL/GenBank/DDBJ whole genome shotgun (WGS) entry which is preliminary data.</text>
</comment>
<gene>
    <name evidence="2" type="ORF">MtrunA17_Chr8g0363901</name>
</gene>
<dbReference type="EC" id="1.1.1.62" evidence="2"/>
<dbReference type="GO" id="GO:0043531">
    <property type="term" value="F:ADP binding"/>
    <property type="evidence" value="ECO:0007669"/>
    <property type="project" value="InterPro"/>
</dbReference>
<dbReference type="PANTHER" id="PTHR11017:SF385">
    <property type="entry name" value="DISEASE RESISTANCE PROTEIN (TIR-NBS-LRR CLASS)-RELATED"/>
    <property type="match status" value="1"/>
</dbReference>
<feature type="domain" description="NB-ARC" evidence="1">
    <location>
        <begin position="24"/>
        <end position="96"/>
    </location>
</feature>
<accession>A0A396GNT9</accession>
<dbReference type="InterPro" id="IPR027417">
    <property type="entry name" value="P-loop_NTPase"/>
</dbReference>
<dbReference type="PANTHER" id="PTHR11017">
    <property type="entry name" value="LEUCINE-RICH REPEAT-CONTAINING PROTEIN"/>
    <property type="match status" value="1"/>
</dbReference>
<dbReference type="Proteomes" id="UP000265566">
    <property type="component" value="Chromosome 8"/>
</dbReference>
<dbReference type="SUPFAM" id="SSF52540">
    <property type="entry name" value="P-loop containing nucleoside triphosphate hydrolases"/>
    <property type="match status" value="1"/>
</dbReference>
<name>A0A396GNT9_MEDTR</name>
<dbReference type="AlphaFoldDB" id="A0A396GNT9"/>
<organism evidence="2">
    <name type="scientific">Medicago truncatula</name>
    <name type="common">Barrel medic</name>
    <name type="synonym">Medicago tribuloides</name>
    <dbReference type="NCBI Taxonomy" id="3880"/>
    <lineage>
        <taxon>Eukaryota</taxon>
        <taxon>Viridiplantae</taxon>
        <taxon>Streptophyta</taxon>
        <taxon>Embryophyta</taxon>
        <taxon>Tracheophyta</taxon>
        <taxon>Spermatophyta</taxon>
        <taxon>Magnoliopsida</taxon>
        <taxon>eudicotyledons</taxon>
        <taxon>Gunneridae</taxon>
        <taxon>Pentapetalae</taxon>
        <taxon>rosids</taxon>
        <taxon>fabids</taxon>
        <taxon>Fabales</taxon>
        <taxon>Fabaceae</taxon>
        <taxon>Papilionoideae</taxon>
        <taxon>50 kb inversion clade</taxon>
        <taxon>NPAAA clade</taxon>
        <taxon>Hologalegina</taxon>
        <taxon>IRL clade</taxon>
        <taxon>Trifolieae</taxon>
        <taxon>Medicago</taxon>
    </lineage>
</organism>
<dbReference type="EMBL" id="PSQE01000008">
    <property type="protein sequence ID" value="RHN41234.1"/>
    <property type="molecule type" value="Genomic_DNA"/>
</dbReference>
<dbReference type="Pfam" id="PF00931">
    <property type="entry name" value="NB-ARC"/>
    <property type="match status" value="1"/>
</dbReference>
<dbReference type="GO" id="GO:0006952">
    <property type="term" value="P:defense response"/>
    <property type="evidence" value="ECO:0007669"/>
    <property type="project" value="InterPro"/>
</dbReference>
<dbReference type="Gene3D" id="3.40.50.300">
    <property type="entry name" value="P-loop containing nucleotide triphosphate hydrolases"/>
    <property type="match status" value="1"/>
</dbReference>
<dbReference type="InterPro" id="IPR044974">
    <property type="entry name" value="Disease_R_plants"/>
</dbReference>
<evidence type="ECO:0000259" key="1">
    <source>
        <dbReference type="Pfam" id="PF00931"/>
    </source>
</evidence>
<dbReference type="Gramene" id="rna47534">
    <property type="protein sequence ID" value="RHN41234.1"/>
    <property type="gene ID" value="gene47534"/>
</dbReference>
<dbReference type="GO" id="GO:0004303">
    <property type="term" value="F:estradiol 17-beta-dehydrogenase [NAD(P)+] activity"/>
    <property type="evidence" value="ECO:0007669"/>
    <property type="project" value="UniProtKB-EC"/>
</dbReference>
<keyword evidence="2" id="KW-0560">Oxidoreductase</keyword>
<evidence type="ECO:0000313" key="2">
    <source>
        <dbReference type="EMBL" id="RHN41234.1"/>
    </source>
</evidence>
<proteinExistence type="predicted"/>
<sequence>MLHIKYLSSQEGTRSFISDVKAGISTIKRIVRENRVLLVLDDVDHVNQLDALIGKREWFHEGSCIIITTRDTTVLPEKHVNELYEVTELYPEEAWKNELVGRMGRCS</sequence>
<protein>
    <submittedName>
        <fullName evidence="2">Putative 17-beta-estradiol 17-dehydrogenase</fullName>
        <ecNumber evidence="2">1.1.1.62</ecNumber>
    </submittedName>
</protein>
<reference evidence="2" key="1">
    <citation type="journal article" date="2018" name="Nat. Plants">
        <title>Whole-genome landscape of Medicago truncatula symbiotic genes.</title>
        <authorList>
            <person name="Pecrix Y."/>
            <person name="Gamas P."/>
            <person name="Carrere S."/>
        </authorList>
    </citation>
    <scope>NUCLEOTIDE SEQUENCE</scope>
    <source>
        <tissue evidence="2">Leaves</tissue>
    </source>
</reference>